<dbReference type="AlphaFoldDB" id="A0AA40ST16"/>
<evidence type="ECO:0000313" key="3">
    <source>
        <dbReference type="Proteomes" id="UP001165986"/>
    </source>
</evidence>
<dbReference type="RefSeq" id="WP_191755966.1">
    <property type="nucleotide sequence ID" value="NZ_VJXY01000001.1"/>
</dbReference>
<protein>
    <submittedName>
        <fullName evidence="2">Uncharacterized protein</fullName>
    </submittedName>
</protein>
<dbReference type="Proteomes" id="UP001165986">
    <property type="component" value="Unassembled WGS sequence"/>
</dbReference>
<sequence>MPSQIITSDLLVDLSTNEQQLLSGGFYYKGGDNGGDNGNGNGDDNGDDKGKNGCGPKKKCKTFKVTVCKIHKPSCCKPKSCCS</sequence>
<reference evidence="2" key="1">
    <citation type="submission" date="2019-07" db="EMBL/GenBank/DDBJ databases">
        <title>Toxilogical consequences of a new and cryptic species of cyanobacteria (Komarekiella delphini-convector) recovered from the epidermis of a bottlenose dolphin and 1500 ft. in the air.</title>
        <authorList>
            <person name="Brown A.O."/>
            <person name="Dvorak P."/>
            <person name="Villanueva C.D."/>
            <person name="Foss A.J."/>
            <person name="Garvey A.D."/>
            <person name="Gibson Q.A."/>
            <person name="Johansen J.R."/>
            <person name="Casamatta D.A."/>
        </authorList>
    </citation>
    <scope>NUCLEOTIDE SEQUENCE</scope>
    <source>
        <strain evidence="2">SJRDD-AB1</strain>
    </source>
</reference>
<gene>
    <name evidence="2" type="ORF">FNW02_02375</name>
</gene>
<dbReference type="EMBL" id="VJXY01000001">
    <property type="protein sequence ID" value="MBD6614738.1"/>
    <property type="molecule type" value="Genomic_DNA"/>
</dbReference>
<keyword evidence="3" id="KW-1185">Reference proteome</keyword>
<evidence type="ECO:0000256" key="1">
    <source>
        <dbReference type="SAM" id="MobiDB-lite"/>
    </source>
</evidence>
<evidence type="ECO:0000313" key="2">
    <source>
        <dbReference type="EMBL" id="MBD6614738.1"/>
    </source>
</evidence>
<comment type="caution">
    <text evidence="2">The sequence shown here is derived from an EMBL/GenBank/DDBJ whole genome shotgun (WGS) entry which is preliminary data.</text>
</comment>
<proteinExistence type="predicted"/>
<name>A0AA40ST16_9NOST</name>
<feature type="region of interest" description="Disordered" evidence="1">
    <location>
        <begin position="36"/>
        <end position="57"/>
    </location>
</feature>
<organism evidence="2 3">
    <name type="scientific">Komarekiella delphini-convector SJRDD-AB1</name>
    <dbReference type="NCBI Taxonomy" id="2593771"/>
    <lineage>
        <taxon>Bacteria</taxon>
        <taxon>Bacillati</taxon>
        <taxon>Cyanobacteriota</taxon>
        <taxon>Cyanophyceae</taxon>
        <taxon>Nostocales</taxon>
        <taxon>Nostocaceae</taxon>
        <taxon>Komarekiella</taxon>
        <taxon>Komarekiella delphini-convector</taxon>
    </lineage>
</organism>
<accession>A0AA40ST16</accession>